<feature type="compositionally biased region" description="Polar residues" evidence="1">
    <location>
        <begin position="824"/>
        <end position="834"/>
    </location>
</feature>
<feature type="compositionally biased region" description="Polar residues" evidence="1">
    <location>
        <begin position="67"/>
        <end position="97"/>
    </location>
</feature>
<feature type="compositionally biased region" description="Low complexity" evidence="1">
    <location>
        <begin position="867"/>
        <end position="881"/>
    </location>
</feature>
<feature type="transmembrane region" description="Helical" evidence="2">
    <location>
        <begin position="1044"/>
        <end position="1065"/>
    </location>
</feature>
<feature type="region of interest" description="Disordered" evidence="1">
    <location>
        <begin position="823"/>
        <end position="912"/>
    </location>
</feature>
<proteinExistence type="predicted"/>
<sequence length="1071" mass="117743">MSGRSERSVSDQALGGYRPKPWASPESSMDVLPPSKESGSLGSRNFTPKGHKFTNLDDAFQAITARKASQASVASTSKTPTLSHTDSLGSSVNTLDSTCLPPDKTLVPTDQSQQQQPMELAHADHPVKGRSLTAPFPAKQSAAKDGDASPRSPATLNTLDSLDTSLGNVIDKRKPRETGSTVENIYNQYLPSSESSSSAEQFRPVSPLSETSSDTKAYGRPETPSDVHEDGVDMNYSLAAADNTRASKTKDTSTAVDAGKNRWQLYFSAGDAPETPLPDLPQGHDYLEDYDMSSMVRSVSSLSDSQELLNNGVAKGARVCGSGILLPDRPPPPPPSRYVTAPLPARVQSIKKQAAQDTNVVNGQRQSLRDITNHHDSFVSNCGISYAGFSTGGLTSESDEDPFKYDRQSYGIFLQPSKEREVSMALQRMGSTGTTHSRVTAHSQLSPIQGSSPPPMPPLPLAHNVSHLPAKNTSKKNPFFDGITLHRYQNPAVEYDWDEGDDPTQVKISVKPQMMSSSPPRAPTGLGVHLDKFADQEFQDHAHIMSEGGDWETVGTDIGNFDSNRACASGTTYSGGHHIIKTTGSSIADYSDAGDFPPPPSFDQSFSSADRILQHPGAGDYITNSSCQLRNLKDTGRPVFLPKPRLHRVNGYPTNSNRIFTDPTSKSSGTSAKDYFSEKLQNWRNPYEDIGRSSRFNFRDSVGHQDQDEARKVKVARDATRKEGSKLNPTVNTRKLKVPESHGKRISKRHSKIVPAAIEPPVGRAHDKEVHQPSESFCPESPNQFAFPLISLPEAARLQAMKRQSEDDDQTFTSTVRTRKAFSVVSSKATQKTTPPIPHVGVTKPPPTRPARPPTLYGHPYDSEPYRSNTGRSSTVSSSNHSRYEQPVSSFSPDSSRRSSEESRFPRPIHIPRSLRNPFSSFHAGPLEFRRPRSRFEHPPRLWTRTRRDLHRHNASDNNRRSAAAEAGEPYEIGNTFGVSNDEAYMSWEGRKRRQYFYYLMCLLSLFPFIAPLVCMGTFNSALSWYTKGETGRLNPKQHRRVKMVGIVAAGLWLVIIAVVVTLVVNASKKA</sequence>
<evidence type="ECO:0000256" key="2">
    <source>
        <dbReference type="SAM" id="Phobius"/>
    </source>
</evidence>
<accession>A0AA39WM64</accession>
<keyword evidence="4" id="KW-1185">Reference proteome</keyword>
<organism evidence="3 4">
    <name type="scientific">Bombardia bombarda</name>
    <dbReference type="NCBI Taxonomy" id="252184"/>
    <lineage>
        <taxon>Eukaryota</taxon>
        <taxon>Fungi</taxon>
        <taxon>Dikarya</taxon>
        <taxon>Ascomycota</taxon>
        <taxon>Pezizomycotina</taxon>
        <taxon>Sordariomycetes</taxon>
        <taxon>Sordariomycetidae</taxon>
        <taxon>Sordariales</taxon>
        <taxon>Lasiosphaeriaceae</taxon>
        <taxon>Bombardia</taxon>
    </lineage>
</organism>
<feature type="compositionally biased region" description="Polar residues" evidence="1">
    <location>
        <begin position="37"/>
        <end position="46"/>
    </location>
</feature>
<keyword evidence="2" id="KW-0812">Transmembrane</keyword>
<keyword evidence="2" id="KW-1133">Transmembrane helix</keyword>
<keyword evidence="2" id="KW-0472">Membrane</keyword>
<evidence type="ECO:0000256" key="1">
    <source>
        <dbReference type="SAM" id="MobiDB-lite"/>
    </source>
</evidence>
<reference evidence="3" key="1">
    <citation type="submission" date="2023-06" db="EMBL/GenBank/DDBJ databases">
        <title>Genome-scale phylogeny and comparative genomics of the fungal order Sordariales.</title>
        <authorList>
            <consortium name="Lawrence Berkeley National Laboratory"/>
            <person name="Hensen N."/>
            <person name="Bonometti L."/>
            <person name="Westerberg I."/>
            <person name="Brannstrom I.O."/>
            <person name="Guillou S."/>
            <person name="Cros-Aarteil S."/>
            <person name="Calhoun S."/>
            <person name="Haridas S."/>
            <person name="Kuo A."/>
            <person name="Mondo S."/>
            <person name="Pangilinan J."/>
            <person name="Riley R."/>
            <person name="LaButti K."/>
            <person name="Andreopoulos B."/>
            <person name="Lipzen A."/>
            <person name="Chen C."/>
            <person name="Yanf M."/>
            <person name="Daum C."/>
            <person name="Ng V."/>
            <person name="Clum A."/>
            <person name="Steindorff A."/>
            <person name="Ohm R."/>
            <person name="Martin F."/>
            <person name="Silar P."/>
            <person name="Natvig D."/>
            <person name="Lalanne C."/>
            <person name="Gautier V."/>
            <person name="Ament-velasquez S.L."/>
            <person name="Kruys A."/>
            <person name="Hutchinson M.I."/>
            <person name="Powell A.J."/>
            <person name="Barry K."/>
            <person name="Miller A.N."/>
            <person name="Grigoriev I.V."/>
            <person name="Debuchy R."/>
            <person name="Gladieux P."/>
            <person name="Thoren M.H."/>
            <person name="Johannesson H."/>
        </authorList>
    </citation>
    <scope>NUCLEOTIDE SEQUENCE</scope>
    <source>
        <strain evidence="3">SMH3391-2</strain>
    </source>
</reference>
<protein>
    <submittedName>
        <fullName evidence="3">Uncharacterized protein</fullName>
    </submittedName>
</protein>
<comment type="caution">
    <text evidence="3">The sequence shown here is derived from an EMBL/GenBank/DDBJ whole genome shotgun (WGS) entry which is preliminary data.</text>
</comment>
<feature type="compositionally biased region" description="Polar residues" evidence="1">
    <location>
        <begin position="108"/>
        <end position="117"/>
    </location>
</feature>
<evidence type="ECO:0000313" key="4">
    <source>
        <dbReference type="Proteomes" id="UP001174934"/>
    </source>
</evidence>
<dbReference type="AlphaFoldDB" id="A0AA39WM64"/>
<dbReference type="EMBL" id="JAULSR010000005">
    <property type="protein sequence ID" value="KAK0617973.1"/>
    <property type="molecule type" value="Genomic_DNA"/>
</dbReference>
<feature type="compositionally biased region" description="Polar residues" evidence="1">
    <location>
        <begin position="178"/>
        <end position="191"/>
    </location>
</feature>
<dbReference type="Proteomes" id="UP001174934">
    <property type="component" value="Unassembled WGS sequence"/>
</dbReference>
<feature type="compositionally biased region" description="Pro residues" evidence="1">
    <location>
        <begin position="844"/>
        <end position="853"/>
    </location>
</feature>
<feature type="compositionally biased region" description="Polar residues" evidence="1">
    <location>
        <begin position="652"/>
        <end position="671"/>
    </location>
</feature>
<feature type="compositionally biased region" description="Low complexity" evidence="1">
    <location>
        <begin position="155"/>
        <end position="166"/>
    </location>
</feature>
<evidence type="ECO:0000313" key="3">
    <source>
        <dbReference type="EMBL" id="KAK0617973.1"/>
    </source>
</evidence>
<feature type="region of interest" description="Disordered" evidence="1">
    <location>
        <begin position="1"/>
        <end position="53"/>
    </location>
</feature>
<feature type="region of interest" description="Disordered" evidence="1">
    <location>
        <begin position="66"/>
        <end position="231"/>
    </location>
</feature>
<feature type="compositionally biased region" description="Basic and acidic residues" evidence="1">
    <location>
        <begin position="217"/>
        <end position="231"/>
    </location>
</feature>
<name>A0AA39WM64_9PEZI</name>
<feature type="region of interest" description="Disordered" evidence="1">
    <location>
        <begin position="636"/>
        <end position="671"/>
    </location>
</feature>
<feature type="compositionally biased region" description="Basic and acidic residues" evidence="1">
    <location>
        <begin position="702"/>
        <end position="725"/>
    </location>
</feature>
<gene>
    <name evidence="3" type="ORF">B0T17DRAFT_643034</name>
</gene>
<feature type="compositionally biased region" description="Basic and acidic residues" evidence="1">
    <location>
        <begin position="895"/>
        <end position="905"/>
    </location>
</feature>
<feature type="region of interest" description="Disordered" evidence="1">
    <location>
        <begin position="947"/>
        <end position="967"/>
    </location>
</feature>
<feature type="region of interest" description="Disordered" evidence="1">
    <location>
        <begin position="702"/>
        <end position="727"/>
    </location>
</feature>
<feature type="transmembrane region" description="Helical" evidence="2">
    <location>
        <begin position="996"/>
        <end position="1023"/>
    </location>
</feature>